<dbReference type="GO" id="GO:0015031">
    <property type="term" value="P:protein transport"/>
    <property type="evidence" value="ECO:0007669"/>
    <property type="project" value="UniProtKB-KW"/>
</dbReference>
<evidence type="ECO:0000256" key="9">
    <source>
        <dbReference type="ARBA" id="ARBA00023134"/>
    </source>
</evidence>
<evidence type="ECO:0000256" key="12">
    <source>
        <dbReference type="ARBA" id="ARBA00025337"/>
    </source>
</evidence>
<evidence type="ECO:0000256" key="1">
    <source>
        <dbReference type="ARBA" id="ARBA00004413"/>
    </source>
</evidence>
<evidence type="ECO:0000256" key="13">
    <source>
        <dbReference type="ARBA" id="ARBA00030866"/>
    </source>
</evidence>
<dbReference type="GO" id="GO:0005886">
    <property type="term" value="C:plasma membrane"/>
    <property type="evidence" value="ECO:0007669"/>
    <property type="project" value="UniProtKB-SubCell"/>
</dbReference>
<dbReference type="GO" id="GO:0044781">
    <property type="term" value="P:bacterial-type flagellum organization"/>
    <property type="evidence" value="ECO:0007669"/>
    <property type="project" value="UniProtKB-KW"/>
</dbReference>
<feature type="domain" description="SRP54-type proteins GTP-binding" evidence="14">
    <location>
        <begin position="162"/>
        <end position="354"/>
    </location>
</feature>
<dbReference type="SUPFAM" id="SSF52540">
    <property type="entry name" value="P-loop containing nucleoside triphosphate hydrolases"/>
    <property type="match status" value="1"/>
</dbReference>
<organism evidence="15 16">
    <name type="scientific">Terrilactibacillus tamarindi</name>
    <dbReference type="NCBI Taxonomy" id="2599694"/>
    <lineage>
        <taxon>Bacteria</taxon>
        <taxon>Bacillati</taxon>
        <taxon>Bacillota</taxon>
        <taxon>Bacilli</taxon>
        <taxon>Bacillales</taxon>
        <taxon>Bacillaceae</taxon>
        <taxon>Terrilactibacillus</taxon>
    </lineage>
</organism>
<keyword evidence="8" id="KW-0653">Protein transport</keyword>
<evidence type="ECO:0000256" key="3">
    <source>
        <dbReference type="ARBA" id="ARBA00014919"/>
    </source>
</evidence>
<dbReference type="GO" id="GO:0005047">
    <property type="term" value="F:signal recognition particle binding"/>
    <property type="evidence" value="ECO:0007669"/>
    <property type="project" value="TreeGrafter"/>
</dbReference>
<evidence type="ECO:0000256" key="7">
    <source>
        <dbReference type="ARBA" id="ARBA00022795"/>
    </source>
</evidence>
<evidence type="ECO:0000256" key="4">
    <source>
        <dbReference type="ARBA" id="ARBA00022448"/>
    </source>
</evidence>
<keyword evidence="7" id="KW-1005">Bacterial flagellum biogenesis</keyword>
<evidence type="ECO:0000256" key="8">
    <source>
        <dbReference type="ARBA" id="ARBA00022927"/>
    </source>
</evidence>
<keyword evidence="6" id="KW-0547">Nucleotide-binding</keyword>
<dbReference type="CDD" id="cd17873">
    <property type="entry name" value="FlhF"/>
    <property type="match status" value="1"/>
</dbReference>
<keyword evidence="9" id="KW-0342">GTP-binding</keyword>
<evidence type="ECO:0000256" key="2">
    <source>
        <dbReference type="ARBA" id="ARBA00008531"/>
    </source>
</evidence>
<dbReference type="EMBL" id="WNHB01000014">
    <property type="protein sequence ID" value="MTT32261.1"/>
    <property type="molecule type" value="Genomic_DNA"/>
</dbReference>
<keyword evidence="11" id="KW-1006">Bacterial flagellum protein export</keyword>
<dbReference type="SMART" id="SM00962">
    <property type="entry name" value="SRP54"/>
    <property type="match status" value="1"/>
</dbReference>
<evidence type="ECO:0000256" key="6">
    <source>
        <dbReference type="ARBA" id="ARBA00022741"/>
    </source>
</evidence>
<dbReference type="AlphaFoldDB" id="A0A6N8CQF0"/>
<protein>
    <recommendedName>
        <fullName evidence="3">Flagellar biosynthesis protein FlhF</fullName>
    </recommendedName>
    <alternativeName>
        <fullName evidence="13">Flagella-associated GTP-binding protein</fullName>
    </alternativeName>
</protein>
<evidence type="ECO:0000256" key="10">
    <source>
        <dbReference type="ARBA" id="ARBA00023136"/>
    </source>
</evidence>
<dbReference type="FunFam" id="3.40.50.300:FF:000695">
    <property type="entry name" value="Flagellar biosynthesis regulator FlhF"/>
    <property type="match status" value="1"/>
</dbReference>
<dbReference type="InterPro" id="IPR027417">
    <property type="entry name" value="P-loop_NTPase"/>
</dbReference>
<dbReference type="Proteomes" id="UP000440978">
    <property type="component" value="Unassembled WGS sequence"/>
</dbReference>
<keyword evidence="5" id="KW-1003">Cell membrane</keyword>
<dbReference type="GO" id="GO:0005525">
    <property type="term" value="F:GTP binding"/>
    <property type="evidence" value="ECO:0007669"/>
    <property type="project" value="UniProtKB-KW"/>
</dbReference>
<dbReference type="PANTHER" id="PTHR43134:SF3">
    <property type="entry name" value="FLAGELLAR BIOSYNTHESIS PROTEIN FLHF"/>
    <property type="match status" value="1"/>
</dbReference>
<dbReference type="Pfam" id="PF00448">
    <property type="entry name" value="SRP54"/>
    <property type="match status" value="1"/>
</dbReference>
<evidence type="ECO:0000259" key="14">
    <source>
        <dbReference type="SMART" id="SM00962"/>
    </source>
</evidence>
<proteinExistence type="inferred from homology"/>
<dbReference type="OrthoDB" id="9778554at2"/>
<sequence length="365" mass="41663">MKIKKIVAPTMSQAMDKVKKELGSDAVILNTKKVKKARFFNLLKTEYIEVLAAMDPEPFPEKRVRPDLSGQEKEIPDLKRTIIPQKVGPLSMELPHPIERIKTSLIDQGLEIEHVDVCTQEMIKNWYLSDESMMYHDLLNVVKKHLVKLLTRHQFNQPTPSSHMITVVGPTGVGKTTTLAKLAGHSVLDEDKSVAFMTTDTFRISAIDQLKTYARILNIPLFVIYNRQDFNNVKKQLESYDRVFIDTAGRNYLNETYVKELKGLIQFNQHMTNYLVLSATAKYVDMKQIVQRFSSVPIHAFIFTKMDETLTYGAMISLLIHYKNVPSAYITNGQNVPDDLIQANPSQLVDEFLGGIDRDRSSRES</sequence>
<accession>A0A6N8CQF0</accession>
<name>A0A6N8CQF0_9BACI</name>
<dbReference type="RefSeq" id="WP_155219074.1">
    <property type="nucleotide sequence ID" value="NZ_WNHB01000014.1"/>
</dbReference>
<dbReference type="InterPro" id="IPR000897">
    <property type="entry name" value="SRP54_GTPase_dom"/>
</dbReference>
<evidence type="ECO:0000256" key="5">
    <source>
        <dbReference type="ARBA" id="ARBA00022475"/>
    </source>
</evidence>
<comment type="caution">
    <text evidence="15">The sequence shown here is derived from an EMBL/GenBank/DDBJ whole genome shotgun (WGS) entry which is preliminary data.</text>
</comment>
<keyword evidence="16" id="KW-1185">Reference proteome</keyword>
<dbReference type="GO" id="GO:0003924">
    <property type="term" value="F:GTPase activity"/>
    <property type="evidence" value="ECO:0007669"/>
    <property type="project" value="InterPro"/>
</dbReference>
<gene>
    <name evidence="15" type="ORF">GMB86_09620</name>
</gene>
<comment type="similarity">
    <text evidence="2">Belongs to the GTP-binding SRP family.</text>
</comment>
<reference evidence="15 16" key="1">
    <citation type="submission" date="2019-11" db="EMBL/GenBank/DDBJ databases">
        <title>Terrilactibacillus tamarindus sp. nov. BCM23-1 isolated from bark of Tamarindus indica.</title>
        <authorList>
            <person name="Kingkaew E."/>
            <person name="Tanasupawat S."/>
        </authorList>
    </citation>
    <scope>NUCLEOTIDE SEQUENCE [LARGE SCALE GENOMIC DNA]</scope>
    <source>
        <strain evidence="15 16">BCM23-1</strain>
    </source>
</reference>
<comment type="subcellular location">
    <subcellularLocation>
        <location evidence="1">Cell membrane</location>
        <topology evidence="1">Peripheral membrane protein</topology>
        <orientation evidence="1">Cytoplasmic side</orientation>
    </subcellularLocation>
</comment>
<evidence type="ECO:0000256" key="11">
    <source>
        <dbReference type="ARBA" id="ARBA00023225"/>
    </source>
</evidence>
<keyword evidence="4" id="KW-0813">Transport</keyword>
<comment type="function">
    <text evidence="12">Necessary for flagellar biosynthesis. May be involved in translocation of the flagellum.</text>
</comment>
<dbReference type="GO" id="GO:0006614">
    <property type="term" value="P:SRP-dependent cotranslational protein targeting to membrane"/>
    <property type="evidence" value="ECO:0007669"/>
    <property type="project" value="InterPro"/>
</dbReference>
<evidence type="ECO:0000313" key="15">
    <source>
        <dbReference type="EMBL" id="MTT32261.1"/>
    </source>
</evidence>
<dbReference type="PANTHER" id="PTHR43134">
    <property type="entry name" value="SIGNAL RECOGNITION PARTICLE RECEPTOR SUBUNIT ALPHA"/>
    <property type="match status" value="1"/>
</dbReference>
<dbReference type="Gene3D" id="1.20.120.1380">
    <property type="entry name" value="Flagellar FlhF biosynthesis protein, N domain"/>
    <property type="match status" value="1"/>
</dbReference>
<dbReference type="InterPro" id="IPR047040">
    <property type="entry name" value="FlhF__GTPase_dom"/>
</dbReference>
<evidence type="ECO:0000313" key="16">
    <source>
        <dbReference type="Proteomes" id="UP000440978"/>
    </source>
</evidence>
<dbReference type="Gene3D" id="3.40.50.300">
    <property type="entry name" value="P-loop containing nucleotide triphosphate hydrolases"/>
    <property type="match status" value="1"/>
</dbReference>
<keyword evidence="10" id="KW-0472">Membrane</keyword>